<reference evidence="2" key="1">
    <citation type="submission" date="2019-03" db="EMBL/GenBank/DDBJ databases">
        <title>Snf2 controls pulcherriminic acid biosynthesis and connects pigmentation and antifungal activity of the yeast Metschnikowia pulcherrima.</title>
        <authorList>
            <person name="Gore-Lloyd D."/>
            <person name="Sumann I."/>
            <person name="Brachmann A.O."/>
            <person name="Schneeberger K."/>
            <person name="Ortiz-Merino R.A."/>
            <person name="Moreno-Beltran M."/>
            <person name="Schlaefli M."/>
            <person name="Kirner P."/>
            <person name="Santos Kron A."/>
            <person name="Wolfe K.H."/>
            <person name="Piel J."/>
            <person name="Ahrens C.H."/>
            <person name="Henk D."/>
            <person name="Freimoser F.M."/>
        </authorList>
    </citation>
    <scope>NUCLEOTIDE SEQUENCE [LARGE SCALE GENOMIC DNA]</scope>
    <source>
        <strain evidence="2">APC 1.2</strain>
    </source>
</reference>
<dbReference type="AlphaFoldDB" id="A0A4P6XVH4"/>
<organism evidence="1 2">
    <name type="scientific">Metschnikowia aff. pulcherrima</name>
    <dbReference type="NCBI Taxonomy" id="2163413"/>
    <lineage>
        <taxon>Eukaryota</taxon>
        <taxon>Fungi</taxon>
        <taxon>Dikarya</taxon>
        <taxon>Ascomycota</taxon>
        <taxon>Saccharomycotina</taxon>
        <taxon>Pichiomycetes</taxon>
        <taxon>Metschnikowiaceae</taxon>
        <taxon>Metschnikowia</taxon>
    </lineage>
</organism>
<sequence>MSPIPATPKLIPVFSMKLQLGGAPQQLFTDDSKKAVSNMAIVATGTTTTIENKYGFSLDLKDVQGYDNITAHLEKGYSELDAHVHGKTSDGTDVRIDYFGLFQSLPGLNAVHSGQADSHSFEESYVSNSPRFSFTGPVPEKLQWLERENLIGKGHFFVENGKTYVEYFTYIVR</sequence>
<proteinExistence type="predicted"/>
<dbReference type="Pfam" id="PF11578">
    <property type="entry name" value="DUF3237"/>
    <property type="match status" value="1"/>
</dbReference>
<name>A0A4P6XVH4_9ASCO</name>
<gene>
    <name evidence="1" type="primary">MPUL0E02110</name>
    <name evidence="1" type="ORF">METSCH_E02110</name>
</gene>
<dbReference type="Gene3D" id="2.40.160.20">
    <property type="match status" value="1"/>
</dbReference>
<dbReference type="EMBL" id="CP034460">
    <property type="protein sequence ID" value="QBM89974.1"/>
    <property type="molecule type" value="Genomic_DNA"/>
</dbReference>
<evidence type="ECO:0000313" key="1">
    <source>
        <dbReference type="EMBL" id="QBM89974.1"/>
    </source>
</evidence>
<accession>A0A4P6XVH4</accession>
<dbReference type="STRING" id="2163413.A0A4P6XVH4"/>
<dbReference type="Proteomes" id="UP000292447">
    <property type="component" value="Chromosome V"/>
</dbReference>
<protein>
    <submittedName>
        <fullName evidence="1">Uncharacterized protein</fullName>
    </submittedName>
</protein>
<keyword evidence="2" id="KW-1185">Reference proteome</keyword>
<evidence type="ECO:0000313" key="2">
    <source>
        <dbReference type="Proteomes" id="UP000292447"/>
    </source>
</evidence>